<evidence type="ECO:0000313" key="9">
    <source>
        <dbReference type="EMBL" id="SVB42632.1"/>
    </source>
</evidence>
<dbReference type="PANTHER" id="PTHR38050:SF2">
    <property type="entry name" value="FERULOYL ESTERASE C-RELATED"/>
    <property type="match status" value="1"/>
</dbReference>
<evidence type="ECO:0000256" key="1">
    <source>
        <dbReference type="ARBA" id="ARBA00004613"/>
    </source>
</evidence>
<dbReference type="InterPro" id="IPR025965">
    <property type="entry name" value="FlgD/Vpr_Ig-like"/>
</dbReference>
<accession>A0A382DX16</accession>
<reference evidence="9" key="1">
    <citation type="submission" date="2018-05" db="EMBL/GenBank/DDBJ databases">
        <authorList>
            <person name="Lanie J.A."/>
            <person name="Ng W.-L."/>
            <person name="Kazmierczak K.M."/>
            <person name="Andrzejewski T.M."/>
            <person name="Davidsen T.M."/>
            <person name="Wayne K.J."/>
            <person name="Tettelin H."/>
            <person name="Glass J.I."/>
            <person name="Rusch D."/>
            <person name="Podicherti R."/>
            <person name="Tsui H.-C.T."/>
            <person name="Winkler M.E."/>
        </authorList>
    </citation>
    <scope>NUCLEOTIDE SEQUENCE</scope>
</reference>
<dbReference type="PANTHER" id="PTHR38050">
    <property type="match status" value="1"/>
</dbReference>
<comment type="subcellular location">
    <subcellularLocation>
        <location evidence="1">Secreted</location>
    </subcellularLocation>
</comment>
<dbReference type="GO" id="GO:0030600">
    <property type="term" value="F:feruloyl esterase activity"/>
    <property type="evidence" value="ECO:0007669"/>
    <property type="project" value="InterPro"/>
</dbReference>
<dbReference type="InterPro" id="IPR010126">
    <property type="entry name" value="Esterase_phb"/>
</dbReference>
<evidence type="ECO:0000256" key="3">
    <source>
        <dbReference type="ARBA" id="ARBA00022651"/>
    </source>
</evidence>
<keyword evidence="6" id="KW-0119">Carbohydrate metabolism</keyword>
<dbReference type="InterPro" id="IPR029058">
    <property type="entry name" value="AB_hydrolase_fold"/>
</dbReference>
<proteinExistence type="predicted"/>
<dbReference type="GO" id="GO:0005576">
    <property type="term" value="C:extracellular region"/>
    <property type="evidence" value="ECO:0007669"/>
    <property type="project" value="UniProtKB-SubCell"/>
</dbReference>
<evidence type="ECO:0000259" key="8">
    <source>
        <dbReference type="Pfam" id="PF13860"/>
    </source>
</evidence>
<keyword evidence="4" id="KW-0732">Signal</keyword>
<keyword evidence="3" id="KW-0858">Xylan degradation</keyword>
<dbReference type="SUPFAM" id="SSF53474">
    <property type="entry name" value="alpha/beta-Hydrolases"/>
    <property type="match status" value="1"/>
</dbReference>
<protein>
    <recommendedName>
        <fullName evidence="8">FlgD/Vpr Ig-like domain-containing protein</fullName>
    </recommendedName>
</protein>
<gene>
    <name evidence="9" type="ORF">METZ01_LOCUS195486</name>
</gene>
<dbReference type="NCBIfam" id="TIGR04183">
    <property type="entry name" value="Por_Secre_tail"/>
    <property type="match status" value="1"/>
</dbReference>
<dbReference type="Gene3D" id="2.60.40.4070">
    <property type="match status" value="1"/>
</dbReference>
<dbReference type="EMBL" id="UINC01041406">
    <property type="protein sequence ID" value="SVB42632.1"/>
    <property type="molecule type" value="Genomic_DNA"/>
</dbReference>
<evidence type="ECO:0000256" key="4">
    <source>
        <dbReference type="ARBA" id="ARBA00022729"/>
    </source>
</evidence>
<dbReference type="Pfam" id="PF10503">
    <property type="entry name" value="Esterase_PHB"/>
    <property type="match status" value="1"/>
</dbReference>
<dbReference type="AlphaFoldDB" id="A0A382DX16"/>
<feature type="domain" description="FlgD/Vpr Ig-like" evidence="8">
    <location>
        <begin position="322"/>
        <end position="383"/>
    </location>
</feature>
<dbReference type="GO" id="GO:0045493">
    <property type="term" value="P:xylan catabolic process"/>
    <property type="evidence" value="ECO:0007669"/>
    <property type="project" value="UniProtKB-KW"/>
</dbReference>
<evidence type="ECO:0000256" key="2">
    <source>
        <dbReference type="ARBA" id="ARBA00022525"/>
    </source>
</evidence>
<evidence type="ECO:0000256" key="6">
    <source>
        <dbReference type="ARBA" id="ARBA00023277"/>
    </source>
</evidence>
<dbReference type="Gene3D" id="3.40.50.1820">
    <property type="entry name" value="alpha/beta hydrolase"/>
    <property type="match status" value="1"/>
</dbReference>
<evidence type="ECO:0000256" key="5">
    <source>
        <dbReference type="ARBA" id="ARBA00022801"/>
    </source>
</evidence>
<keyword evidence="2" id="KW-0964">Secreted</keyword>
<organism evidence="9">
    <name type="scientific">marine metagenome</name>
    <dbReference type="NCBI Taxonomy" id="408172"/>
    <lineage>
        <taxon>unclassified sequences</taxon>
        <taxon>metagenomes</taxon>
        <taxon>ecological metagenomes</taxon>
    </lineage>
</organism>
<sequence length="396" mass="44908">MKYFGIPVLFSLLFVQAQPELHQFSHDGLSREYYLYLPDSLVAGAPLLFVFHGYSGSANGIMNYSDLNQIADENGFVVCYPQGLIDDWDYAFWNVGYDWHVDETVDDVGFSTSLAQYLQTEYNLSAQNTFSTGMSNGGDMSYLLACQASDVFKAVAPVAGCMMTWLYNSCAPVNPIPVFEIHGTDDDVTWWDGADENDNDGYGPWESVDTTFNFWTQLNNCTEFIIDTLPDIDMSDGSYVVSHKNTNGLNNNEVWLYEVVNGGHDWPGVWGNMDISTSDEIWNFFEIFIINNLSITDNNQSQDPNTFLLKQNYPNPFNPETTLHYYLPEQSFVNISIYDMFGREIKNLINTTQEMGQWSIKWNATNHDGKIVSGGIYFYKIQAGAYLKTGKMTLLK</sequence>
<keyword evidence="5" id="KW-0378">Hydrolase</keyword>
<name>A0A382DX16_9ZZZZ</name>
<dbReference type="InterPro" id="IPR026444">
    <property type="entry name" value="Secre_tail"/>
</dbReference>
<evidence type="ECO:0000256" key="7">
    <source>
        <dbReference type="ARBA" id="ARBA00023326"/>
    </source>
</evidence>
<dbReference type="InterPro" id="IPR043595">
    <property type="entry name" value="FaeB/C/D"/>
</dbReference>
<keyword evidence="7" id="KW-0624">Polysaccharide degradation</keyword>
<dbReference type="Pfam" id="PF13860">
    <property type="entry name" value="FlgD_ig"/>
    <property type="match status" value="1"/>
</dbReference>